<protein>
    <recommendedName>
        <fullName evidence="6">PKD domain-containing protein</fullName>
    </recommendedName>
</protein>
<dbReference type="PANTHER" id="PTHR46730">
    <property type="entry name" value="POLYCYSTIN-1"/>
    <property type="match status" value="1"/>
</dbReference>
<feature type="domain" description="PKD" evidence="6">
    <location>
        <begin position="26"/>
        <end position="104"/>
    </location>
</feature>
<feature type="domain" description="PKD" evidence="6">
    <location>
        <begin position="122"/>
        <end position="187"/>
    </location>
</feature>
<feature type="domain" description="PKD" evidence="6">
    <location>
        <begin position="1003"/>
        <end position="1050"/>
    </location>
</feature>
<keyword evidence="8" id="KW-1185">Reference proteome</keyword>
<evidence type="ECO:0000259" key="6">
    <source>
        <dbReference type="PROSITE" id="PS50093"/>
    </source>
</evidence>
<dbReference type="RefSeq" id="WP_345253840.1">
    <property type="nucleotide sequence ID" value="NZ_BAABGY010000004.1"/>
</dbReference>
<evidence type="ECO:0000313" key="8">
    <source>
        <dbReference type="Proteomes" id="UP001501725"/>
    </source>
</evidence>
<sequence>MRPTLLRASLAWLLLFVCCIKLNAQLVADFSLDKTGGCAPLTVRFQNLSTGAGPGATYAWDLGNGNSSALRDPAAIYNNEQVYTVTLTVRDGAQTATRSKTVTVYRTPVPDFSVQRPVLCMPEAAQFTVSGTAGDGVINSYQWNFGDGSVQQGFGASMTHFYSSPIEPTVSLTTTNSFGCAGTVTKTNFLEILPAINVSFSVNKTLLCNTADSFVLTNASTGPGTLSYLWDFGDGSTSTQAAPVKKYSTRGLYNIRLTVSNEHGCSVTGFSQQVNVGYFNTNFTSQVYCREAQFFPTSYLSPSSSSWDFGNGQTATGTFNIRQLYATAGTYDVRLINTYGVCRDTVIKPVTVVENQSFNTAITLPATACAGSNVVMTATSTLQPTATSWDFGDGSTFQNFGNSANKIYALPGTYTVTLRNTFGSCTETVTRSIVVNPVPGTTSFLIDSFGVCGAPVNVRFTDTTTGATAWNWQQDFFGNTFSTQQTTVRPFNNNGYYWITLTVSNAFGCSARASRSLSIFAPSVSIVTRSTSSPRGWYDCDSLRLRLGVNANVTIATYNWELGNGVTSGAAEPEVFYDQPGSYLIRLNYVTDRGCQGTATFLARVYPKPRAGFVNTAPCGNSLALTFTDTSFFSDQWQWTFGNNLGYGYSSTTGFTFPDNGQYTVQLITHIGRCSDTVRRVVPVTILPSSIQITQVQNTCAGTRGLVQFDQRSLRANGGTWDFGDGTTIPYDSSQHAVTHTYTSSGTYTVRINTSYNGCPLTAQAPLVRVLLKQTPQLVLSPPVICSGGSMSFQVNNLVANPFAFSTTLWGQYNVNSFILPSGQSAGAQFSMSGIFNPSVFNGTVSDFPPGVYNIRAVLNPWGTGCSDTTTAVSIQINGPQAGFRVLNNESCFKTAFVFQDTSRVATSSTIQSWRWDMGDGQQYTNATNAQVRHTYNTPGFYTVRLTVTDATGCSSTALQPVQVRGVKAAFNPNGMFLPNVPLNSAISFFNNSISNTTGNPLFTWHYGNGITSNNYSGQYTYTVADNYTVMLVASDGAGCLDTARYNIRVADFNTAFSFTTSFLGTGNCLPALVRINNLSVGFIRLNWDFGDGSTSSQTYPSHVYTQPGTYRITLNTFGFNGLTGTYVDSVTITQPSVQLTADRLQGCVSQTVNLAATTQHAVQYQWDFGNGDVRPGPLTETYAYPSPGVFRPQMIVRDANNCPASGILPQPIVIDSLSVAIGGIPPVVCDSVPVSFLADVYSFASTALGTPLRYSWSFGTGIAADTAALQNPVFRFPRPGVYTVRLRVFSQYGCEKEAVAQVFVRQWPRVNLSGPAEACVQAPVLFAASSQPADSLQWSWSFGNGNNATVANPPAQVYTTTGTFPVLLIGNRNGCIDTVAHSITIHGRPMINAAPRQAVLCRGDSVLLQANGGVQYTWSPAAGLSNPASSSPNASPAQSTLYRVTVLSDKGCSSTDSVFIRVAQPITVQLPASAEMCAGGSVQLSASGATSYQWIGATAGLSNAAIPNPVAAPAATATYTVVGRDADNCFTDTARVQVLVRPLPTVNAGPDLQAQGGVPLQLTATGSPDVTGWRWEPANRLSCANCPNPVFNPNAPTTFIVQARNQYNCVRSDTLRVNMPCGQEWVFVPNTFSPNRDGKNDVFYIKGSGVSNIRYMRIFDRNGQLIFERNNIAIDDRSAGWDGRFKNEVVGTGTYVYVALLACEEGNTFLMKGTVTVVR</sequence>
<accession>A0ABP8GEW0</accession>
<evidence type="ECO:0000256" key="4">
    <source>
        <dbReference type="ARBA" id="ARBA00022989"/>
    </source>
</evidence>
<dbReference type="EMBL" id="BAABGY010000004">
    <property type="protein sequence ID" value="GAA4323116.1"/>
    <property type="molecule type" value="Genomic_DNA"/>
</dbReference>
<dbReference type="Pfam" id="PF13585">
    <property type="entry name" value="CHU_C"/>
    <property type="match status" value="1"/>
</dbReference>
<dbReference type="InterPro" id="IPR026341">
    <property type="entry name" value="T9SS_type_B"/>
</dbReference>
<name>A0ABP8GEW0_9BACT</name>
<dbReference type="InterPro" id="IPR022409">
    <property type="entry name" value="PKD/Chitinase_dom"/>
</dbReference>
<dbReference type="Proteomes" id="UP001501725">
    <property type="component" value="Unassembled WGS sequence"/>
</dbReference>
<dbReference type="SUPFAM" id="SSF49299">
    <property type="entry name" value="PKD domain"/>
    <property type="match status" value="15"/>
</dbReference>
<feature type="domain" description="PKD" evidence="6">
    <location>
        <begin position="1088"/>
        <end position="1140"/>
    </location>
</feature>
<feature type="domain" description="PKD" evidence="6">
    <location>
        <begin position="291"/>
        <end position="335"/>
    </location>
</feature>
<feature type="domain" description="PKD" evidence="6">
    <location>
        <begin position="1163"/>
        <end position="1200"/>
    </location>
</feature>
<evidence type="ECO:0000256" key="3">
    <source>
        <dbReference type="ARBA" id="ARBA00022737"/>
    </source>
</evidence>
<feature type="domain" description="PKD" evidence="6">
    <location>
        <begin position="1243"/>
        <end position="1305"/>
    </location>
</feature>
<feature type="domain" description="PKD" evidence="6">
    <location>
        <begin position="357"/>
        <end position="418"/>
    </location>
</feature>
<comment type="caution">
    <text evidence="7">The sequence shown here is derived from an EMBL/GenBank/DDBJ whole genome shotgun (WGS) entry which is preliminary data.</text>
</comment>
<reference evidence="8" key="1">
    <citation type="journal article" date="2019" name="Int. J. Syst. Evol. Microbiol.">
        <title>The Global Catalogue of Microorganisms (GCM) 10K type strain sequencing project: providing services to taxonomists for standard genome sequencing and annotation.</title>
        <authorList>
            <consortium name="The Broad Institute Genomics Platform"/>
            <consortium name="The Broad Institute Genome Sequencing Center for Infectious Disease"/>
            <person name="Wu L."/>
            <person name="Ma J."/>
        </authorList>
    </citation>
    <scope>NUCLEOTIDE SEQUENCE [LARGE SCALE GENOMIC DNA]</scope>
    <source>
        <strain evidence="8">JCM 17919</strain>
    </source>
</reference>
<gene>
    <name evidence="7" type="ORF">GCM10023184_09760</name>
</gene>
<dbReference type="Pfam" id="PF00801">
    <property type="entry name" value="PKD"/>
    <property type="match status" value="2"/>
</dbReference>
<evidence type="ECO:0000313" key="7">
    <source>
        <dbReference type="EMBL" id="GAA4323116.1"/>
    </source>
</evidence>
<dbReference type="SMART" id="SM00089">
    <property type="entry name" value="PKD"/>
    <property type="match status" value="15"/>
</dbReference>
<keyword evidence="5" id="KW-0472">Membrane</keyword>
<keyword evidence="2" id="KW-0812">Transmembrane</keyword>
<keyword evidence="3" id="KW-0677">Repeat</keyword>
<dbReference type="InterPro" id="IPR035986">
    <property type="entry name" value="PKD_dom_sf"/>
</dbReference>
<dbReference type="InterPro" id="IPR013783">
    <property type="entry name" value="Ig-like_fold"/>
</dbReference>
<feature type="domain" description="PKD" evidence="6">
    <location>
        <begin position="556"/>
        <end position="600"/>
    </location>
</feature>
<comment type="subcellular location">
    <subcellularLocation>
        <location evidence="1">Membrane</location>
        <topology evidence="1">Multi-pass membrane protein</topology>
    </subcellularLocation>
</comment>
<evidence type="ECO:0000256" key="1">
    <source>
        <dbReference type="ARBA" id="ARBA00004141"/>
    </source>
</evidence>
<proteinExistence type="predicted"/>
<dbReference type="Pfam" id="PF18911">
    <property type="entry name" value="PKD_4"/>
    <property type="match status" value="7"/>
</dbReference>
<feature type="domain" description="PKD" evidence="6">
    <location>
        <begin position="213"/>
        <end position="268"/>
    </location>
</feature>
<organism evidence="7 8">
    <name type="scientific">Flaviaesturariibacter amylovorans</name>
    <dbReference type="NCBI Taxonomy" id="1084520"/>
    <lineage>
        <taxon>Bacteria</taxon>
        <taxon>Pseudomonadati</taxon>
        <taxon>Bacteroidota</taxon>
        <taxon>Chitinophagia</taxon>
        <taxon>Chitinophagales</taxon>
        <taxon>Chitinophagaceae</taxon>
        <taxon>Flaviaestuariibacter</taxon>
    </lineage>
</organism>
<dbReference type="PROSITE" id="PS50093">
    <property type="entry name" value="PKD"/>
    <property type="match status" value="13"/>
</dbReference>
<dbReference type="PANTHER" id="PTHR46730:SF4">
    <property type="entry name" value="POLYCYSTIC KIDNEY DISEASE PROTEIN 1-LIKE 1"/>
    <property type="match status" value="1"/>
</dbReference>
<dbReference type="InterPro" id="IPR000601">
    <property type="entry name" value="PKD_dom"/>
</dbReference>
<feature type="domain" description="PKD" evidence="6">
    <location>
        <begin position="1308"/>
        <end position="1369"/>
    </location>
</feature>
<feature type="domain" description="PKD" evidence="6">
    <location>
        <begin position="913"/>
        <end position="964"/>
    </location>
</feature>
<evidence type="ECO:0000256" key="5">
    <source>
        <dbReference type="ARBA" id="ARBA00023136"/>
    </source>
</evidence>
<dbReference type="Gene3D" id="2.60.40.10">
    <property type="entry name" value="Immunoglobulins"/>
    <property type="match status" value="15"/>
</dbReference>
<feature type="domain" description="PKD" evidence="6">
    <location>
        <begin position="720"/>
        <end position="755"/>
    </location>
</feature>
<dbReference type="CDD" id="cd00146">
    <property type="entry name" value="PKD"/>
    <property type="match status" value="8"/>
</dbReference>
<dbReference type="NCBIfam" id="TIGR04131">
    <property type="entry name" value="Bac_Flav_CTERM"/>
    <property type="match status" value="1"/>
</dbReference>
<evidence type="ECO:0000256" key="2">
    <source>
        <dbReference type="ARBA" id="ARBA00022692"/>
    </source>
</evidence>
<keyword evidence="4" id="KW-1133">Transmembrane helix</keyword>